<dbReference type="Proteomes" id="UP000050424">
    <property type="component" value="Unassembled WGS sequence"/>
</dbReference>
<accession>A0A0P7B487</accession>
<evidence type="ECO:0000313" key="1">
    <source>
        <dbReference type="EMBL" id="KPM36424.1"/>
    </source>
</evidence>
<organism evidence="1 2">
    <name type="scientific">Neonectria ditissima</name>
    <dbReference type="NCBI Taxonomy" id="78410"/>
    <lineage>
        <taxon>Eukaryota</taxon>
        <taxon>Fungi</taxon>
        <taxon>Dikarya</taxon>
        <taxon>Ascomycota</taxon>
        <taxon>Pezizomycotina</taxon>
        <taxon>Sordariomycetes</taxon>
        <taxon>Hypocreomycetidae</taxon>
        <taxon>Hypocreales</taxon>
        <taxon>Nectriaceae</taxon>
        <taxon>Neonectria</taxon>
    </lineage>
</organism>
<comment type="caution">
    <text evidence="1">The sequence shown here is derived from an EMBL/GenBank/DDBJ whole genome shotgun (WGS) entry which is preliminary data.</text>
</comment>
<proteinExistence type="predicted"/>
<dbReference type="EMBL" id="LKCW01000204">
    <property type="protein sequence ID" value="KPM36424.1"/>
    <property type="molecule type" value="Genomic_DNA"/>
</dbReference>
<protein>
    <submittedName>
        <fullName evidence="1">Uncharacterized protein</fullName>
    </submittedName>
</protein>
<gene>
    <name evidence="1" type="ORF">AK830_g10151</name>
</gene>
<reference evidence="1 2" key="1">
    <citation type="submission" date="2015-09" db="EMBL/GenBank/DDBJ databases">
        <title>Draft genome of a European isolate of the apple canker pathogen Neonectria ditissima.</title>
        <authorList>
            <person name="Gomez-Cortecero A."/>
            <person name="Harrison R.J."/>
            <person name="Armitage A.D."/>
        </authorList>
    </citation>
    <scope>NUCLEOTIDE SEQUENCE [LARGE SCALE GENOMIC DNA]</scope>
    <source>
        <strain evidence="1 2">R09/05</strain>
    </source>
</reference>
<evidence type="ECO:0000313" key="2">
    <source>
        <dbReference type="Proteomes" id="UP000050424"/>
    </source>
</evidence>
<keyword evidence="2" id="KW-1185">Reference proteome</keyword>
<name>A0A0P7B487_9HYPO</name>
<dbReference type="AlphaFoldDB" id="A0A0P7B487"/>
<sequence length="183" mass="19961">MASIQAVYVSGASSARIRRAYRRTPDHRRSNGLAQAGMWLPTSPRAVRGPIGKECHASIRPCRKTGREAGREASTGAPLSVPCPWPGSVTLGEGARVLSMSAKRAALPFFIFTLPFPRLKSPHLRLTSSNAMGRPLTASFNWNSPWRPPDPSSHKLSSLLKPFPGEMEDSVLVLHSSLLAWPR</sequence>